<dbReference type="SMART" id="SM00563">
    <property type="entry name" value="PlsC"/>
    <property type="match status" value="1"/>
</dbReference>
<dbReference type="GO" id="GO:0003841">
    <property type="term" value="F:1-acylglycerol-3-phosphate O-acyltransferase activity"/>
    <property type="evidence" value="ECO:0007669"/>
    <property type="project" value="TreeGrafter"/>
</dbReference>
<evidence type="ECO:0000313" key="6">
    <source>
        <dbReference type="EMBL" id="BCB26613.1"/>
    </source>
</evidence>
<sequence length="269" mass="29545">MARSPGPFRASLSRIEALLKHLYEYTVLYGGLLLFALICLVWSLTATLIAPFLPRKNATPLGQFAIMTGFRFYLGILKITGLVRLDLGDLDALRDDGSLIIAPNHPSLIDVVLITSRLPHIVCIMKASIWDNILLGGGARLAGYIRNDAPKDMIRLAAAATREGNQLLVFPEGTRTVAPPVNEFKGGFGLIAKKAGVPIQTVFIETNSPFLGKGWPLLKLPEFPLVYRVRLGQRFEVKGEVKSFIAELEAYFRQQAGIQHFGGEDGESK</sequence>
<dbReference type="PANTHER" id="PTHR10434">
    <property type="entry name" value="1-ACYL-SN-GLYCEROL-3-PHOSPHATE ACYLTRANSFERASE"/>
    <property type="match status" value="1"/>
</dbReference>
<dbReference type="AlphaFoldDB" id="A0A6F8V9U3"/>
<comment type="pathway">
    <text evidence="1">Lipid metabolism.</text>
</comment>
<dbReference type="GO" id="GO:0006654">
    <property type="term" value="P:phosphatidic acid biosynthetic process"/>
    <property type="evidence" value="ECO:0007669"/>
    <property type="project" value="TreeGrafter"/>
</dbReference>
<keyword evidence="7" id="KW-1185">Reference proteome</keyword>
<proteinExistence type="predicted"/>
<accession>A0A6F8V9U3</accession>
<dbReference type="RefSeq" id="WP_173062659.1">
    <property type="nucleotide sequence ID" value="NZ_AP022853.1"/>
</dbReference>
<dbReference type="SUPFAM" id="SSF69593">
    <property type="entry name" value="Glycerol-3-phosphate (1)-acyltransferase"/>
    <property type="match status" value="1"/>
</dbReference>
<evidence type="ECO:0000256" key="1">
    <source>
        <dbReference type="ARBA" id="ARBA00005189"/>
    </source>
</evidence>
<dbReference type="KEGG" id="slac:SKTS_14990"/>
<dbReference type="EMBL" id="AP022853">
    <property type="protein sequence ID" value="BCB26613.1"/>
    <property type="molecule type" value="Genomic_DNA"/>
</dbReference>
<evidence type="ECO:0000313" key="7">
    <source>
        <dbReference type="Proteomes" id="UP000502260"/>
    </source>
</evidence>
<dbReference type="PANTHER" id="PTHR10434:SF66">
    <property type="entry name" value="PHOSPHOLIPID_GLYCEROL ACYLTRANSFERASE DOMAIN-CONTAINING PROTEIN"/>
    <property type="match status" value="1"/>
</dbReference>
<keyword evidence="2 6" id="KW-0808">Transferase</keyword>
<keyword evidence="4" id="KW-0812">Transmembrane</keyword>
<keyword evidence="3 6" id="KW-0012">Acyltransferase</keyword>
<evidence type="ECO:0000256" key="2">
    <source>
        <dbReference type="ARBA" id="ARBA00022679"/>
    </source>
</evidence>
<protein>
    <submittedName>
        <fullName evidence="6">1-acyl-sn-glycerol-3-phosphate acyltransferase</fullName>
    </submittedName>
</protein>
<keyword evidence="4" id="KW-0472">Membrane</keyword>
<name>A0A6F8V9U3_9PROT</name>
<feature type="transmembrane region" description="Helical" evidence="4">
    <location>
        <begin position="27"/>
        <end position="53"/>
    </location>
</feature>
<dbReference type="Proteomes" id="UP000502260">
    <property type="component" value="Chromosome"/>
</dbReference>
<dbReference type="Pfam" id="PF01553">
    <property type="entry name" value="Acyltransferase"/>
    <property type="match status" value="1"/>
</dbReference>
<gene>
    <name evidence="6" type="ORF">SKTS_14990</name>
</gene>
<feature type="domain" description="Phospholipid/glycerol acyltransferase" evidence="5">
    <location>
        <begin position="99"/>
        <end position="207"/>
    </location>
</feature>
<dbReference type="CDD" id="cd07989">
    <property type="entry name" value="LPLAT_AGPAT-like"/>
    <property type="match status" value="1"/>
</dbReference>
<dbReference type="InterPro" id="IPR002123">
    <property type="entry name" value="Plipid/glycerol_acylTrfase"/>
</dbReference>
<evidence type="ECO:0000259" key="5">
    <source>
        <dbReference type="SMART" id="SM00563"/>
    </source>
</evidence>
<keyword evidence="4" id="KW-1133">Transmembrane helix</keyword>
<evidence type="ECO:0000256" key="4">
    <source>
        <dbReference type="SAM" id="Phobius"/>
    </source>
</evidence>
<organism evidence="6 7">
    <name type="scientific">Sulfurimicrobium lacus</name>
    <dbReference type="NCBI Taxonomy" id="2715678"/>
    <lineage>
        <taxon>Bacteria</taxon>
        <taxon>Pseudomonadati</taxon>
        <taxon>Pseudomonadota</taxon>
        <taxon>Betaproteobacteria</taxon>
        <taxon>Nitrosomonadales</taxon>
        <taxon>Sulfuricellaceae</taxon>
        <taxon>Sulfurimicrobium</taxon>
    </lineage>
</organism>
<evidence type="ECO:0000256" key="3">
    <source>
        <dbReference type="ARBA" id="ARBA00023315"/>
    </source>
</evidence>
<reference evidence="7" key="1">
    <citation type="submission" date="2020-03" db="EMBL/GenBank/DDBJ databases">
        <title>Complete genome sequence of sulfur-oxidizing bacterium skT11.</title>
        <authorList>
            <person name="Kanda M."/>
            <person name="Kojima H."/>
            <person name="Fukui M."/>
        </authorList>
    </citation>
    <scope>NUCLEOTIDE SEQUENCE [LARGE SCALE GENOMIC DNA]</scope>
    <source>
        <strain evidence="7">skT11</strain>
    </source>
</reference>